<keyword evidence="9" id="KW-1185">Reference proteome</keyword>
<accession>A0ABD0P7Z5</accession>
<keyword evidence="4 7" id="KW-1133">Transmembrane helix</keyword>
<feature type="transmembrane region" description="Helical" evidence="7">
    <location>
        <begin position="68"/>
        <end position="89"/>
    </location>
</feature>
<gene>
    <name evidence="8" type="ORF">M9458_034651</name>
</gene>
<evidence type="ECO:0000256" key="2">
    <source>
        <dbReference type="ARBA" id="ARBA00022692"/>
    </source>
</evidence>
<dbReference type="InterPro" id="IPR051085">
    <property type="entry name" value="MB_O-acyltransferase"/>
</dbReference>
<name>A0ABD0P7Z5_CIRMR</name>
<dbReference type="InterPro" id="IPR004299">
    <property type="entry name" value="MBOAT_fam"/>
</dbReference>
<comment type="similarity">
    <text evidence="6">Belongs to the membrane-bound acyltransferase family. HHAT subfamily.</text>
</comment>
<evidence type="ECO:0000313" key="8">
    <source>
        <dbReference type="EMBL" id="KAL0170055.1"/>
    </source>
</evidence>
<keyword evidence="2 7" id="KW-0812">Transmembrane</keyword>
<dbReference type="GO" id="GO:0005789">
    <property type="term" value="C:endoplasmic reticulum membrane"/>
    <property type="evidence" value="ECO:0007669"/>
    <property type="project" value="UniProtKB-SubCell"/>
</dbReference>
<protein>
    <submittedName>
        <fullName evidence="8">Uncharacterized protein</fullName>
    </submittedName>
</protein>
<dbReference type="Proteomes" id="UP001529510">
    <property type="component" value="Unassembled WGS sequence"/>
</dbReference>
<evidence type="ECO:0000256" key="7">
    <source>
        <dbReference type="SAM" id="Phobius"/>
    </source>
</evidence>
<keyword evidence="5 7" id="KW-0472">Membrane</keyword>
<sequence>LELCWHPLNTGGPNHCSPLEEKGLKTLIFQFYKLTAYCFYHPLFYNGPIVTYRDFSEQIERPVCKVSVVYVLSGILRVFVWWCLAEFMIHFMYMHAIQSNETYMEMLPPWAL</sequence>
<dbReference type="EMBL" id="JAMKFB020000017">
    <property type="protein sequence ID" value="KAL0170055.1"/>
    <property type="molecule type" value="Genomic_DNA"/>
</dbReference>
<evidence type="ECO:0000256" key="6">
    <source>
        <dbReference type="ARBA" id="ARBA00038268"/>
    </source>
</evidence>
<evidence type="ECO:0000256" key="1">
    <source>
        <dbReference type="ARBA" id="ARBA00004477"/>
    </source>
</evidence>
<dbReference type="PANTHER" id="PTHR13285">
    <property type="entry name" value="ACYLTRANSFERASE"/>
    <property type="match status" value="1"/>
</dbReference>
<organism evidence="8 9">
    <name type="scientific">Cirrhinus mrigala</name>
    <name type="common">Mrigala</name>
    <dbReference type="NCBI Taxonomy" id="683832"/>
    <lineage>
        <taxon>Eukaryota</taxon>
        <taxon>Metazoa</taxon>
        <taxon>Chordata</taxon>
        <taxon>Craniata</taxon>
        <taxon>Vertebrata</taxon>
        <taxon>Euteleostomi</taxon>
        <taxon>Actinopterygii</taxon>
        <taxon>Neopterygii</taxon>
        <taxon>Teleostei</taxon>
        <taxon>Ostariophysi</taxon>
        <taxon>Cypriniformes</taxon>
        <taxon>Cyprinidae</taxon>
        <taxon>Labeoninae</taxon>
        <taxon>Labeonini</taxon>
        <taxon>Cirrhinus</taxon>
    </lineage>
</organism>
<comment type="caution">
    <text evidence="8">The sequence shown here is derived from an EMBL/GenBank/DDBJ whole genome shotgun (WGS) entry which is preliminary data.</text>
</comment>
<dbReference type="PANTHER" id="PTHR13285:SF20">
    <property type="entry name" value="PROTEIN-CYSTEINE N-PALMITOYLTRANSFERASE HHAT"/>
    <property type="match status" value="1"/>
</dbReference>
<reference evidence="8 9" key="1">
    <citation type="submission" date="2024-05" db="EMBL/GenBank/DDBJ databases">
        <title>Genome sequencing and assembly of Indian major carp, Cirrhinus mrigala (Hamilton, 1822).</title>
        <authorList>
            <person name="Mohindra V."/>
            <person name="Chowdhury L.M."/>
            <person name="Lal K."/>
            <person name="Jena J.K."/>
        </authorList>
    </citation>
    <scope>NUCLEOTIDE SEQUENCE [LARGE SCALE GENOMIC DNA]</scope>
    <source>
        <strain evidence="8">CM1030</strain>
        <tissue evidence="8">Blood</tissue>
    </source>
</reference>
<keyword evidence="3" id="KW-0256">Endoplasmic reticulum</keyword>
<evidence type="ECO:0000256" key="3">
    <source>
        <dbReference type="ARBA" id="ARBA00022824"/>
    </source>
</evidence>
<proteinExistence type="inferred from homology"/>
<feature type="non-terminal residue" evidence="8">
    <location>
        <position position="1"/>
    </location>
</feature>
<comment type="subcellular location">
    <subcellularLocation>
        <location evidence="1">Endoplasmic reticulum membrane</location>
        <topology evidence="1">Multi-pass membrane protein</topology>
    </subcellularLocation>
</comment>
<evidence type="ECO:0000256" key="5">
    <source>
        <dbReference type="ARBA" id="ARBA00023136"/>
    </source>
</evidence>
<dbReference type="AlphaFoldDB" id="A0ABD0P7Z5"/>
<dbReference type="Pfam" id="PF03062">
    <property type="entry name" value="MBOAT"/>
    <property type="match status" value="1"/>
</dbReference>
<evidence type="ECO:0000256" key="4">
    <source>
        <dbReference type="ARBA" id="ARBA00022989"/>
    </source>
</evidence>
<evidence type="ECO:0000313" key="9">
    <source>
        <dbReference type="Proteomes" id="UP001529510"/>
    </source>
</evidence>
<feature type="non-terminal residue" evidence="8">
    <location>
        <position position="112"/>
    </location>
</feature>